<name>A0A2H3J382_WOLCO</name>
<feature type="compositionally biased region" description="Basic residues" evidence="1">
    <location>
        <begin position="1"/>
        <end position="12"/>
    </location>
</feature>
<evidence type="ECO:0000256" key="1">
    <source>
        <dbReference type="SAM" id="MobiDB-lite"/>
    </source>
</evidence>
<protein>
    <submittedName>
        <fullName evidence="2">Uncharacterized protein</fullName>
    </submittedName>
</protein>
<dbReference type="EMBL" id="KB467887">
    <property type="protein sequence ID" value="PCH36710.1"/>
    <property type="molecule type" value="Genomic_DNA"/>
</dbReference>
<accession>A0A2H3J382</accession>
<dbReference type="Proteomes" id="UP000218811">
    <property type="component" value="Unassembled WGS sequence"/>
</dbReference>
<organism evidence="2 3">
    <name type="scientific">Wolfiporia cocos (strain MD-104)</name>
    <name type="common">Brown rot fungus</name>
    <dbReference type="NCBI Taxonomy" id="742152"/>
    <lineage>
        <taxon>Eukaryota</taxon>
        <taxon>Fungi</taxon>
        <taxon>Dikarya</taxon>
        <taxon>Basidiomycota</taxon>
        <taxon>Agaricomycotina</taxon>
        <taxon>Agaricomycetes</taxon>
        <taxon>Polyporales</taxon>
        <taxon>Phaeolaceae</taxon>
        <taxon>Wolfiporia</taxon>
    </lineage>
</organism>
<proteinExistence type="predicted"/>
<reference evidence="2 3" key="1">
    <citation type="journal article" date="2012" name="Science">
        <title>The Paleozoic origin of enzymatic lignin decomposition reconstructed from 31 fungal genomes.</title>
        <authorList>
            <person name="Floudas D."/>
            <person name="Binder M."/>
            <person name="Riley R."/>
            <person name="Barry K."/>
            <person name="Blanchette R.A."/>
            <person name="Henrissat B."/>
            <person name="Martinez A.T."/>
            <person name="Otillar R."/>
            <person name="Spatafora J.W."/>
            <person name="Yadav J.S."/>
            <person name="Aerts A."/>
            <person name="Benoit I."/>
            <person name="Boyd A."/>
            <person name="Carlson A."/>
            <person name="Copeland A."/>
            <person name="Coutinho P.M."/>
            <person name="de Vries R.P."/>
            <person name="Ferreira P."/>
            <person name="Findley K."/>
            <person name="Foster B."/>
            <person name="Gaskell J."/>
            <person name="Glotzer D."/>
            <person name="Gorecki P."/>
            <person name="Heitman J."/>
            <person name="Hesse C."/>
            <person name="Hori C."/>
            <person name="Igarashi K."/>
            <person name="Jurgens J.A."/>
            <person name="Kallen N."/>
            <person name="Kersten P."/>
            <person name="Kohler A."/>
            <person name="Kuees U."/>
            <person name="Kumar T.K.A."/>
            <person name="Kuo A."/>
            <person name="LaButti K."/>
            <person name="Larrondo L.F."/>
            <person name="Lindquist E."/>
            <person name="Ling A."/>
            <person name="Lombard V."/>
            <person name="Lucas S."/>
            <person name="Lundell T."/>
            <person name="Martin R."/>
            <person name="McLaughlin D.J."/>
            <person name="Morgenstern I."/>
            <person name="Morin E."/>
            <person name="Murat C."/>
            <person name="Nagy L.G."/>
            <person name="Nolan M."/>
            <person name="Ohm R.A."/>
            <person name="Patyshakuliyeva A."/>
            <person name="Rokas A."/>
            <person name="Ruiz-Duenas F.J."/>
            <person name="Sabat G."/>
            <person name="Salamov A."/>
            <person name="Samejima M."/>
            <person name="Schmutz J."/>
            <person name="Slot J.C."/>
            <person name="St John F."/>
            <person name="Stenlid J."/>
            <person name="Sun H."/>
            <person name="Sun S."/>
            <person name="Syed K."/>
            <person name="Tsang A."/>
            <person name="Wiebenga A."/>
            <person name="Young D."/>
            <person name="Pisabarro A."/>
            <person name="Eastwood D.C."/>
            <person name="Martin F."/>
            <person name="Cullen D."/>
            <person name="Grigoriev I.V."/>
            <person name="Hibbett D.S."/>
        </authorList>
    </citation>
    <scope>NUCLEOTIDE SEQUENCE [LARGE SCALE GENOMIC DNA]</scope>
    <source>
        <strain evidence="2 3">MD-104</strain>
    </source>
</reference>
<evidence type="ECO:0000313" key="3">
    <source>
        <dbReference type="Proteomes" id="UP000218811"/>
    </source>
</evidence>
<keyword evidence="3" id="KW-1185">Reference proteome</keyword>
<evidence type="ECO:0000313" key="2">
    <source>
        <dbReference type="EMBL" id="PCH36710.1"/>
    </source>
</evidence>
<gene>
    <name evidence="2" type="ORF">WOLCODRAFT_157409</name>
</gene>
<sequence>MPSKAKTARLRTHPPGEYDLVHGPSYSSQQALADLSYPGSSPPFALLSMENRLEHGDRDG</sequence>
<feature type="region of interest" description="Disordered" evidence="1">
    <location>
        <begin position="1"/>
        <end position="24"/>
    </location>
</feature>
<dbReference type="AlphaFoldDB" id="A0A2H3J382"/>